<keyword evidence="1 2" id="KW-0732">Signal</keyword>
<comment type="caution">
    <text evidence="4">The sequence shown here is derived from an EMBL/GenBank/DDBJ whole genome shotgun (WGS) entry which is preliminary data.</text>
</comment>
<dbReference type="AlphaFoldDB" id="A0A7X3CML6"/>
<dbReference type="Pfam" id="PF11611">
    <property type="entry name" value="DUF4352"/>
    <property type="match status" value="1"/>
</dbReference>
<dbReference type="EMBL" id="WNZW01000001">
    <property type="protein sequence ID" value="MUG44292.1"/>
    <property type="molecule type" value="Genomic_DNA"/>
</dbReference>
<feature type="chain" id="PRO_5038656573" description="DUF4352 domain-containing protein" evidence="2">
    <location>
        <begin position="25"/>
        <end position="148"/>
    </location>
</feature>
<dbReference type="Gene3D" id="2.60.40.1240">
    <property type="match status" value="1"/>
</dbReference>
<evidence type="ECO:0000259" key="3">
    <source>
        <dbReference type="Pfam" id="PF11611"/>
    </source>
</evidence>
<feature type="domain" description="DUF4352" evidence="3">
    <location>
        <begin position="33"/>
        <end position="138"/>
    </location>
</feature>
<evidence type="ECO:0000313" key="4">
    <source>
        <dbReference type="EMBL" id="MUG44292.1"/>
    </source>
</evidence>
<evidence type="ECO:0000313" key="5">
    <source>
        <dbReference type="Proteomes" id="UP000447876"/>
    </source>
</evidence>
<name>A0A7X3CML6_9BACL</name>
<dbReference type="RefSeq" id="WP_155609688.1">
    <property type="nucleotide sequence ID" value="NZ_WNZW01000001.1"/>
</dbReference>
<dbReference type="InterPro" id="IPR029050">
    <property type="entry name" value="Immunoprotect_excell_Ig-like"/>
</dbReference>
<evidence type="ECO:0000256" key="1">
    <source>
        <dbReference type="ARBA" id="ARBA00022729"/>
    </source>
</evidence>
<dbReference type="PROSITE" id="PS51257">
    <property type="entry name" value="PROKAR_LIPOPROTEIN"/>
    <property type="match status" value="1"/>
</dbReference>
<accession>A0A7X3CML6</accession>
<dbReference type="Proteomes" id="UP000447876">
    <property type="component" value="Unassembled WGS sequence"/>
</dbReference>
<dbReference type="OrthoDB" id="9831187at2"/>
<organism evidence="4 5">
    <name type="scientific">Paenibacillus woosongensis</name>
    <dbReference type="NCBI Taxonomy" id="307580"/>
    <lineage>
        <taxon>Bacteria</taxon>
        <taxon>Bacillati</taxon>
        <taxon>Bacillota</taxon>
        <taxon>Bacilli</taxon>
        <taxon>Bacillales</taxon>
        <taxon>Paenibacillaceae</taxon>
        <taxon>Paenibacillus</taxon>
    </lineage>
</organism>
<protein>
    <recommendedName>
        <fullName evidence="3">DUF4352 domain-containing protein</fullName>
    </recommendedName>
</protein>
<gene>
    <name evidence="4" type="ORF">GNP95_04675</name>
</gene>
<reference evidence="4 5" key="1">
    <citation type="submission" date="2019-11" db="EMBL/GenBank/DDBJ databases">
        <title>Draft genome sequences of five Paenibacillus species of dairy origin.</title>
        <authorList>
            <person name="Olajide A.M."/>
            <person name="Chen S."/>
            <person name="Lapointe G."/>
        </authorList>
    </citation>
    <scope>NUCLEOTIDE SEQUENCE [LARGE SCALE GENOMIC DNA]</scope>
    <source>
        <strain evidence="4 5">12CR55</strain>
    </source>
</reference>
<proteinExistence type="predicted"/>
<dbReference type="InterPro" id="IPR029051">
    <property type="entry name" value="DUF4352"/>
</dbReference>
<evidence type="ECO:0000256" key="2">
    <source>
        <dbReference type="SAM" id="SignalP"/>
    </source>
</evidence>
<sequence>MKKLSILCLLFIMVVAGCSTDSSSSEGADAPIPIEETVTVGDMDITVESFVDHRKGNRNRIVTVNVSAKIAHDNNIELRTEYFTLVDAEGTRYYPDLSKSQILNPPLSPDPHGQIHFELPRNTRSLAIAITNNPLSANAEYSTVTLMY</sequence>
<feature type="signal peptide" evidence="2">
    <location>
        <begin position="1"/>
        <end position="24"/>
    </location>
</feature>